<reference evidence="3" key="1">
    <citation type="submission" date="2023-09" db="EMBL/GenBank/DDBJ databases">
        <title>Paenibacillus sp. chi10 Genome sequencing and assembly.</title>
        <authorList>
            <person name="Kim I."/>
        </authorList>
    </citation>
    <scope>NUCLEOTIDE SEQUENCE [LARGE SCALE GENOMIC DNA]</scope>
    <source>
        <strain evidence="3">chi10</strain>
    </source>
</reference>
<dbReference type="EMBL" id="JAVYAA010000008">
    <property type="protein sequence ID" value="MDT8979497.1"/>
    <property type="molecule type" value="Genomic_DNA"/>
</dbReference>
<evidence type="ECO:0000256" key="1">
    <source>
        <dbReference type="SAM" id="Phobius"/>
    </source>
</evidence>
<keyword evidence="1" id="KW-0812">Transmembrane</keyword>
<organism evidence="2 3">
    <name type="scientific">Paenibacillus suaedae</name>
    <dbReference type="NCBI Taxonomy" id="3077233"/>
    <lineage>
        <taxon>Bacteria</taxon>
        <taxon>Bacillati</taxon>
        <taxon>Bacillota</taxon>
        <taxon>Bacilli</taxon>
        <taxon>Bacillales</taxon>
        <taxon>Paenibacillaceae</taxon>
        <taxon>Paenibacillus</taxon>
    </lineage>
</organism>
<keyword evidence="1" id="KW-1133">Transmembrane helix</keyword>
<name>A0AAJ2N683_9BACL</name>
<keyword evidence="3" id="KW-1185">Reference proteome</keyword>
<feature type="transmembrane region" description="Helical" evidence="1">
    <location>
        <begin position="6"/>
        <end position="25"/>
    </location>
</feature>
<dbReference type="AlphaFoldDB" id="A0AAJ2N683"/>
<gene>
    <name evidence="2" type="ORF">RQP50_25025</name>
</gene>
<dbReference type="RefSeq" id="WP_315747083.1">
    <property type="nucleotide sequence ID" value="NZ_JAVYAA010000008.1"/>
</dbReference>
<comment type="caution">
    <text evidence="2">The sequence shown here is derived from an EMBL/GenBank/DDBJ whole genome shotgun (WGS) entry which is preliminary data.</text>
</comment>
<evidence type="ECO:0000313" key="3">
    <source>
        <dbReference type="Proteomes" id="UP001250538"/>
    </source>
</evidence>
<accession>A0AAJ2N683</accession>
<protein>
    <submittedName>
        <fullName evidence="2">Uncharacterized protein</fullName>
    </submittedName>
</protein>
<evidence type="ECO:0000313" key="2">
    <source>
        <dbReference type="EMBL" id="MDT8979497.1"/>
    </source>
</evidence>
<sequence>MLLTTAWQDIARNVGVGMIIYALFWSIDHYRYKKLCDELNKQLK</sequence>
<dbReference type="Proteomes" id="UP001250538">
    <property type="component" value="Unassembled WGS sequence"/>
</dbReference>
<proteinExistence type="predicted"/>
<keyword evidence="1" id="KW-0472">Membrane</keyword>